<dbReference type="InterPro" id="IPR016171">
    <property type="entry name" value="Vanillyl_alc_oxidase_C-sub2"/>
</dbReference>
<feature type="domain" description="FAD-binding PCMH-type" evidence="8">
    <location>
        <begin position="35"/>
        <end position="213"/>
    </location>
</feature>
<dbReference type="PANTHER" id="PTHR11748:SF111">
    <property type="entry name" value="D-LACTATE DEHYDROGENASE, MITOCHONDRIAL-RELATED"/>
    <property type="match status" value="1"/>
</dbReference>
<dbReference type="Gene3D" id="3.30.70.2740">
    <property type="match status" value="1"/>
</dbReference>
<keyword evidence="5" id="KW-0809">Transit peptide</keyword>
<protein>
    <recommendedName>
        <fullName evidence="7">D-lactate dehydrogenase (cytochrome)</fullName>
        <ecNumber evidence="7">1.1.2.4</ecNumber>
    </recommendedName>
</protein>
<dbReference type="Gene3D" id="1.10.45.10">
    <property type="entry name" value="Vanillyl-alcohol Oxidase, Chain A, domain 4"/>
    <property type="match status" value="1"/>
</dbReference>
<keyword evidence="3" id="KW-0285">Flavoprotein</keyword>
<accession>A0A1M5Y1G9</accession>
<dbReference type="PROSITE" id="PS51387">
    <property type="entry name" value="FAD_PCMH"/>
    <property type="match status" value="1"/>
</dbReference>
<dbReference type="GO" id="GO:0004458">
    <property type="term" value="F:D-lactate dehydrogenase (cytochrome) activity"/>
    <property type="evidence" value="ECO:0007669"/>
    <property type="project" value="UniProtKB-EC"/>
</dbReference>
<dbReference type="EC" id="1.1.2.4" evidence="7"/>
<evidence type="ECO:0000256" key="1">
    <source>
        <dbReference type="ARBA" id="ARBA00001974"/>
    </source>
</evidence>
<dbReference type="AlphaFoldDB" id="A0A1M5Y1G9"/>
<dbReference type="Gene3D" id="3.30.465.10">
    <property type="match status" value="1"/>
</dbReference>
<evidence type="ECO:0000256" key="3">
    <source>
        <dbReference type="ARBA" id="ARBA00022630"/>
    </source>
</evidence>
<dbReference type="SUPFAM" id="SSF55103">
    <property type="entry name" value="FAD-linked oxidases, C-terminal domain"/>
    <property type="match status" value="1"/>
</dbReference>
<sequence length="465" mass="49568">MSIAACIDALKAQLGDRISTSAADLTLHGQNETYYPNTPPDAVAYPTSTEDVQTIVRTCAEHACPITPYGAASSLEGQHLATSGGISLDFRDMNRVLKVHPEDLNCVVQPGVTRKALNEDLRSTGLFFPVDPGADASMGGMAATRASGTTAVRYGTMRENILALEAVLADGTVIRTGSAARKASNGYDLTHLLIGSEGTLGIITELTLKLHGLPEAITAATCRFADVEDAVNCVITTIQCGIPMARIELLDHMMVRGFNRYSDAGLPELPHLFLEFHGSPAAVEDQRKAFAEIAQEFGAEGWQTADTTEDRNALWAMRHNAHYASAALGKGKHIWPTDVCVPISKLAEAVRQSQEDAVKLGLTATIVGHVGDGNFHAGLSVDPNDPDEMRRAEQFTSDLCKTALRLGGTVSGEHGIGLGKQRHMEAEHGNALIPMRAIKAALDPKNILNPGKMLPPTNEVPLAAQ</sequence>
<dbReference type="InterPro" id="IPR036318">
    <property type="entry name" value="FAD-bd_PCMH-like_sf"/>
</dbReference>
<dbReference type="Pfam" id="PF01565">
    <property type="entry name" value="FAD_binding_4"/>
    <property type="match status" value="1"/>
</dbReference>
<dbReference type="EMBL" id="FQXC01000010">
    <property type="protein sequence ID" value="SHI05789.1"/>
    <property type="molecule type" value="Genomic_DNA"/>
</dbReference>
<evidence type="ECO:0000256" key="6">
    <source>
        <dbReference type="ARBA" id="ARBA00023002"/>
    </source>
</evidence>
<dbReference type="GO" id="GO:0071949">
    <property type="term" value="F:FAD binding"/>
    <property type="evidence" value="ECO:0007669"/>
    <property type="project" value="InterPro"/>
</dbReference>
<dbReference type="STRING" id="996342.SAMN05443551_0016"/>
<comment type="cofactor">
    <cofactor evidence="1">
        <name>FAD</name>
        <dbReference type="ChEBI" id="CHEBI:57692"/>
    </cofactor>
</comment>
<dbReference type="InterPro" id="IPR016166">
    <property type="entry name" value="FAD-bd_PCMH"/>
</dbReference>
<evidence type="ECO:0000256" key="4">
    <source>
        <dbReference type="ARBA" id="ARBA00022827"/>
    </source>
</evidence>
<dbReference type="InterPro" id="IPR006094">
    <property type="entry name" value="Oxid_FAD_bind_N"/>
</dbReference>
<dbReference type="FunFam" id="3.30.70.2740:FF:000001">
    <property type="entry name" value="D-lactate dehydrogenase mitochondrial"/>
    <property type="match status" value="1"/>
</dbReference>
<keyword evidence="10" id="KW-1185">Reference proteome</keyword>
<dbReference type="InterPro" id="IPR004113">
    <property type="entry name" value="FAD-bd_oxidored_4_C"/>
</dbReference>
<keyword evidence="4" id="KW-0274">FAD</keyword>
<evidence type="ECO:0000256" key="2">
    <source>
        <dbReference type="ARBA" id="ARBA00008000"/>
    </source>
</evidence>
<name>A0A1M5Y1G9_9RHOB</name>
<comment type="similarity">
    <text evidence="2">Belongs to the FAD-binding oxidoreductase/transferase type 4 family.</text>
</comment>
<evidence type="ECO:0000313" key="9">
    <source>
        <dbReference type="EMBL" id="SHI05789.1"/>
    </source>
</evidence>
<evidence type="ECO:0000313" key="10">
    <source>
        <dbReference type="Proteomes" id="UP000184221"/>
    </source>
</evidence>
<proteinExistence type="inferred from homology"/>
<organism evidence="9 10">
    <name type="scientific">Marivita hallyeonensis</name>
    <dbReference type="NCBI Taxonomy" id="996342"/>
    <lineage>
        <taxon>Bacteria</taxon>
        <taxon>Pseudomonadati</taxon>
        <taxon>Pseudomonadota</taxon>
        <taxon>Alphaproteobacteria</taxon>
        <taxon>Rhodobacterales</taxon>
        <taxon>Roseobacteraceae</taxon>
        <taxon>Marivita</taxon>
    </lineage>
</organism>
<evidence type="ECO:0000259" key="8">
    <source>
        <dbReference type="PROSITE" id="PS51387"/>
    </source>
</evidence>
<dbReference type="FunFam" id="1.10.45.10:FF:000001">
    <property type="entry name" value="D-lactate dehydrogenase mitochondrial"/>
    <property type="match status" value="1"/>
</dbReference>
<dbReference type="PANTHER" id="PTHR11748">
    <property type="entry name" value="D-LACTATE DEHYDROGENASE"/>
    <property type="match status" value="1"/>
</dbReference>
<dbReference type="GO" id="GO:0008720">
    <property type="term" value="F:D-lactate dehydrogenase (NAD+) activity"/>
    <property type="evidence" value="ECO:0007669"/>
    <property type="project" value="TreeGrafter"/>
</dbReference>
<dbReference type="SUPFAM" id="SSF56176">
    <property type="entry name" value="FAD-binding/transporter-associated domain-like"/>
    <property type="match status" value="1"/>
</dbReference>
<dbReference type="Proteomes" id="UP000184221">
    <property type="component" value="Unassembled WGS sequence"/>
</dbReference>
<keyword evidence="6" id="KW-0560">Oxidoreductase</keyword>
<gene>
    <name evidence="9" type="ORF">SAMN05443551_0016</name>
</gene>
<dbReference type="InterPro" id="IPR016169">
    <property type="entry name" value="FAD-bd_PCMH_sub2"/>
</dbReference>
<dbReference type="FunFam" id="3.30.465.10:FF:000016">
    <property type="entry name" value="probable D-lactate dehydrogenase, mitochondrial"/>
    <property type="match status" value="1"/>
</dbReference>
<dbReference type="GO" id="GO:1903457">
    <property type="term" value="P:lactate catabolic process"/>
    <property type="evidence" value="ECO:0007669"/>
    <property type="project" value="TreeGrafter"/>
</dbReference>
<reference evidence="9 10" key="1">
    <citation type="submission" date="2016-11" db="EMBL/GenBank/DDBJ databases">
        <authorList>
            <person name="Jaros S."/>
            <person name="Januszkiewicz K."/>
            <person name="Wedrychowicz H."/>
        </authorList>
    </citation>
    <scope>NUCLEOTIDE SEQUENCE [LARGE SCALE GENOMIC DNA]</scope>
    <source>
        <strain evidence="9 10">DSM 29431</strain>
    </source>
</reference>
<dbReference type="OrthoDB" id="9811557at2"/>
<dbReference type="RefSeq" id="WP_072780112.1">
    <property type="nucleotide sequence ID" value="NZ_FQXC01000010.1"/>
</dbReference>
<evidence type="ECO:0000256" key="5">
    <source>
        <dbReference type="ARBA" id="ARBA00022946"/>
    </source>
</evidence>
<dbReference type="Pfam" id="PF02913">
    <property type="entry name" value="FAD-oxidase_C"/>
    <property type="match status" value="1"/>
</dbReference>
<evidence type="ECO:0000256" key="7">
    <source>
        <dbReference type="ARBA" id="ARBA00038897"/>
    </source>
</evidence>
<dbReference type="InterPro" id="IPR016164">
    <property type="entry name" value="FAD-linked_Oxase-like_C"/>
</dbReference>